<dbReference type="Proteomes" id="UP001145094">
    <property type="component" value="Unassembled WGS sequence"/>
</dbReference>
<comment type="caution">
    <text evidence="1">The sequence shown here is derived from an EMBL/GenBank/DDBJ whole genome shotgun (WGS) entry which is preliminary data.</text>
</comment>
<dbReference type="AlphaFoldDB" id="A0A9W6C8W2"/>
<name>A0A9W6C8W2_9FIRM</name>
<dbReference type="InterPro" id="IPR001646">
    <property type="entry name" value="5peptide_repeat"/>
</dbReference>
<dbReference type="InterPro" id="IPR044213">
    <property type="entry name" value="At2g44920-like"/>
</dbReference>
<sequence length="214" mass="24361">MEQNSTKTVWNERRMDGIDLSGKILEWGDFTAVSFRNADFTGCRLSNSRFRDCDLEGAKFCGADLQGADLRGCSLKNADFRGADIRLSTLENADLTGARMDETTVGYPMRCPEKGAFVAYKKCVYDRIVQLLVPADAKRSSATGPTCRCDKAKVLTIRNFDGTREFDEAWSLVDENFVYRKGEWVYADSFTEDRWKDSTHGIHFWMTREEAMAY</sequence>
<evidence type="ECO:0000313" key="1">
    <source>
        <dbReference type="EMBL" id="GLG04790.1"/>
    </source>
</evidence>
<dbReference type="EMBL" id="BSCH01000002">
    <property type="protein sequence ID" value="GLG88996.1"/>
    <property type="molecule type" value="Genomic_DNA"/>
</dbReference>
<gene>
    <name evidence="1" type="ORF">Selli1_19640</name>
    <name evidence="2" type="ORF">Selli2_04220</name>
</gene>
<dbReference type="InterPro" id="IPR043919">
    <property type="entry name" value="DUF5758"/>
</dbReference>
<dbReference type="RefSeq" id="WP_087252568.1">
    <property type="nucleotide sequence ID" value="NZ_BSBO01000019.1"/>
</dbReference>
<dbReference type="Pfam" id="PF19062">
    <property type="entry name" value="DUF5758"/>
    <property type="match status" value="1"/>
</dbReference>
<dbReference type="PANTHER" id="PTHR47200:SF2">
    <property type="entry name" value="THYLAKOID LUMENAL 15 KDA PROTEIN 1, CHLOROPLASTIC"/>
    <property type="match status" value="1"/>
</dbReference>
<dbReference type="Gene3D" id="2.160.20.80">
    <property type="entry name" value="E3 ubiquitin-protein ligase SopA"/>
    <property type="match status" value="1"/>
</dbReference>
<dbReference type="PANTHER" id="PTHR47200">
    <property type="entry name" value="THYLAKOID LUMENAL 15 KDA PROTEIN 1, CHLOROPLASTIC"/>
    <property type="match status" value="1"/>
</dbReference>
<organism evidence="1 3">
    <name type="scientific">Sellimonas catena</name>
    <dbReference type="NCBI Taxonomy" id="2994035"/>
    <lineage>
        <taxon>Bacteria</taxon>
        <taxon>Bacillati</taxon>
        <taxon>Bacillota</taxon>
        <taxon>Clostridia</taxon>
        <taxon>Lachnospirales</taxon>
        <taxon>Lachnospiraceae</taxon>
        <taxon>Sellimonas</taxon>
    </lineage>
</organism>
<dbReference type="EMBL" id="BSBO01000019">
    <property type="protein sequence ID" value="GLG04790.1"/>
    <property type="molecule type" value="Genomic_DNA"/>
</dbReference>
<protein>
    <recommendedName>
        <fullName evidence="4">Pentapeptide repeat-containing protein</fullName>
    </recommendedName>
</protein>
<reference evidence="2" key="3">
    <citation type="submission" date="2022-11" db="EMBL/GenBank/DDBJ databases">
        <title>Draft genome sequence of Sellimonas catena strain 18CBH55.</title>
        <authorList>
            <person name="Atsushi H."/>
            <person name="Moriya O."/>
            <person name="Mitsuo S."/>
        </authorList>
    </citation>
    <scope>NUCLEOTIDE SEQUENCE</scope>
    <source>
        <strain evidence="2">18CBH55</strain>
    </source>
</reference>
<reference evidence="2" key="4">
    <citation type="submission" date="2022-11" db="EMBL/GenBank/DDBJ databases">
        <title>Draft genome sequence of Sellimonas catena strain 18CBH55.</title>
        <authorList>
            <person name="Hisatomi A."/>
            <person name="Ohkuma M."/>
            <person name="Sakamoto M."/>
        </authorList>
    </citation>
    <scope>NUCLEOTIDE SEQUENCE</scope>
    <source>
        <strain evidence="2">18CBH55</strain>
    </source>
</reference>
<evidence type="ECO:0000313" key="3">
    <source>
        <dbReference type="Proteomes" id="UP001145145"/>
    </source>
</evidence>
<reference evidence="1" key="1">
    <citation type="submission" date="2022-11" db="EMBL/GenBank/DDBJ databases">
        <title>Draft genome sequence of Sellimonas catena strain 12EGH17.</title>
        <authorList>
            <person name="Atsushi H."/>
            <person name="Moriya O."/>
            <person name="Mitsuo S."/>
        </authorList>
    </citation>
    <scope>NUCLEOTIDE SEQUENCE</scope>
    <source>
        <strain evidence="1">12EGH17</strain>
    </source>
</reference>
<dbReference type="SUPFAM" id="SSF141571">
    <property type="entry name" value="Pentapeptide repeat-like"/>
    <property type="match status" value="1"/>
</dbReference>
<evidence type="ECO:0000313" key="2">
    <source>
        <dbReference type="EMBL" id="GLG88996.1"/>
    </source>
</evidence>
<dbReference type="Proteomes" id="UP001145145">
    <property type="component" value="Unassembled WGS sequence"/>
</dbReference>
<accession>A0A9W6C8W2</accession>
<reference evidence="1" key="2">
    <citation type="submission" date="2022-11" db="EMBL/GenBank/DDBJ databases">
        <title>Draft genome sequence of Sellimonas catena strain 12EGH17.</title>
        <authorList>
            <person name="Hisatomi A."/>
            <person name="Ohkuma M."/>
            <person name="Sakamoto M."/>
        </authorList>
    </citation>
    <scope>NUCLEOTIDE SEQUENCE</scope>
    <source>
        <strain evidence="1">12EGH17</strain>
    </source>
</reference>
<evidence type="ECO:0008006" key="4">
    <source>
        <dbReference type="Google" id="ProtNLM"/>
    </source>
</evidence>
<keyword evidence="3" id="KW-1185">Reference proteome</keyword>
<dbReference type="Pfam" id="PF13599">
    <property type="entry name" value="Pentapeptide_4"/>
    <property type="match status" value="1"/>
</dbReference>
<proteinExistence type="predicted"/>
<reference evidence="1 3" key="5">
    <citation type="journal article" date="2023" name="Int. J. Syst. Evol. Microbiol.">
        <title>Sellimonas catena sp. nov., isolated from human faeces.</title>
        <authorList>
            <person name="Hisatomi A."/>
            <person name="Ohkuma M."/>
            <person name="Sakamoto M."/>
        </authorList>
    </citation>
    <scope>NUCLEOTIDE SEQUENCE [LARGE SCALE GENOMIC DNA]</scope>
    <source>
        <strain evidence="1 3">12EGH17</strain>
        <strain evidence="2">18CBH55</strain>
    </source>
</reference>